<reference evidence="2 3" key="1">
    <citation type="submission" date="2018-08" db="EMBL/GenBank/DDBJ databases">
        <authorList>
            <person name="Laetsch R D."/>
            <person name="Stevens L."/>
            <person name="Kumar S."/>
            <person name="Blaxter L. M."/>
        </authorList>
    </citation>
    <scope>NUCLEOTIDE SEQUENCE [LARGE SCALE GENOMIC DNA]</scope>
</reference>
<dbReference type="PANTHER" id="PTHR44147">
    <property type="entry name" value="DEHYDROGENASE/REDUCTASE SDR FAMILY MEMBER 1"/>
    <property type="match status" value="1"/>
</dbReference>
<dbReference type="CDD" id="cd14267">
    <property type="entry name" value="Rif1_CTD_C-II_like"/>
    <property type="match status" value="1"/>
</dbReference>
<dbReference type="OrthoDB" id="5834346at2759"/>
<dbReference type="Pfam" id="PF00106">
    <property type="entry name" value="adh_short"/>
    <property type="match status" value="1"/>
</dbReference>
<evidence type="ECO:0000313" key="2">
    <source>
        <dbReference type="EMBL" id="VBB27751.1"/>
    </source>
</evidence>
<feature type="compositionally biased region" description="Basic and acidic residues" evidence="1">
    <location>
        <begin position="1"/>
        <end position="11"/>
    </location>
</feature>
<evidence type="ECO:0008006" key="4">
    <source>
        <dbReference type="Google" id="ProtNLM"/>
    </source>
</evidence>
<proteinExistence type="predicted"/>
<gene>
    <name evidence="2" type="ORF">NAV_LOCUS2581</name>
</gene>
<dbReference type="STRING" id="6277.A0A498S351"/>
<dbReference type="Proteomes" id="UP000276991">
    <property type="component" value="Unassembled WGS sequence"/>
</dbReference>
<dbReference type="PANTHER" id="PTHR44147:SF2">
    <property type="entry name" value="DEHYDROGENASE_REDUCTASE SDR FAMILY MEMBER 1"/>
    <property type="match status" value="1"/>
</dbReference>
<feature type="compositionally biased region" description="Polar residues" evidence="1">
    <location>
        <begin position="694"/>
        <end position="706"/>
    </location>
</feature>
<organism evidence="2 3">
    <name type="scientific">Acanthocheilonema viteae</name>
    <name type="common">Filarial nematode worm</name>
    <name type="synonym">Dipetalonema viteae</name>
    <dbReference type="NCBI Taxonomy" id="6277"/>
    <lineage>
        <taxon>Eukaryota</taxon>
        <taxon>Metazoa</taxon>
        <taxon>Ecdysozoa</taxon>
        <taxon>Nematoda</taxon>
        <taxon>Chromadorea</taxon>
        <taxon>Rhabditida</taxon>
        <taxon>Spirurina</taxon>
        <taxon>Spiruromorpha</taxon>
        <taxon>Filarioidea</taxon>
        <taxon>Onchocercidae</taxon>
        <taxon>Acanthocheilonema</taxon>
    </lineage>
</organism>
<feature type="region of interest" description="Disordered" evidence="1">
    <location>
        <begin position="687"/>
        <end position="706"/>
    </location>
</feature>
<dbReference type="Gene3D" id="3.40.50.720">
    <property type="entry name" value="NAD(P)-binding Rossmann-like Domain"/>
    <property type="match status" value="1"/>
</dbReference>
<protein>
    <recommendedName>
        <fullName evidence="4">Oxidoreductase, short chain dehydrogenase/reductase family protein</fullName>
    </recommendedName>
</protein>
<dbReference type="PRINTS" id="PR00080">
    <property type="entry name" value="SDRFAMILY"/>
</dbReference>
<evidence type="ECO:0000313" key="3">
    <source>
        <dbReference type="Proteomes" id="UP000276991"/>
    </source>
</evidence>
<evidence type="ECO:0000256" key="1">
    <source>
        <dbReference type="SAM" id="MobiDB-lite"/>
    </source>
</evidence>
<dbReference type="InterPro" id="IPR002347">
    <property type="entry name" value="SDR_fam"/>
</dbReference>
<dbReference type="InterPro" id="IPR036291">
    <property type="entry name" value="NAD(P)-bd_dom_sf"/>
</dbReference>
<dbReference type="PRINTS" id="PR00081">
    <property type="entry name" value="GDHRDH"/>
</dbReference>
<feature type="region of interest" description="Disordered" evidence="1">
    <location>
        <begin position="1"/>
        <end position="21"/>
    </location>
</feature>
<name>A0A498S351_ACAVI</name>
<keyword evidence="3" id="KW-1185">Reference proteome</keyword>
<dbReference type="EMBL" id="UPTC01000280">
    <property type="protein sequence ID" value="VBB27751.1"/>
    <property type="molecule type" value="Genomic_DNA"/>
</dbReference>
<dbReference type="SUPFAM" id="SSF51735">
    <property type="entry name" value="NAD(P)-binding Rossmann-fold domains"/>
    <property type="match status" value="1"/>
</dbReference>
<accession>A0A498S351</accession>
<sequence>MEKSNKQDRCKSQNRTAIVNNGSNSDDKVDLFNLVSIDMLENLKTWEEVTTSWMKAADNFCRLKDDEIKSETYLQLAEIILLAVVKVPRSMIRIFEAWENIYDAVIEACSQDSIQCCTFVIKLANQINQLIACEKMDCRLLFIYSHIIRAQIEYFNYDVLNDVFVGDFDLSGKGNVLDSFCKLLIKMRKHSLEMLLKHADKQTGIALELMSKSVLNILEAATSLVSLMAKPAHILFVVGALSEFMSNCLALVTEKGFRIFCKSQTNVIALVKTALTTLKKHYSGPYDMSLLSLLERVFINGLRLSRLRHFLVNFWQQTFGHANHLDILDELSTALEQAKCASISFGSEQQDFSVIDNSKTSISYGTNFNLSMEKSNDIVNKSNFEHSPLKSAQSSLSKCRTLKHVKDESMEEYAIIDVSHSEKKMKLTDHQKEKLMIRSESLLFLTDESQSVDLAARIPAGYIDSSSQENSSVVKASETVSLIKKNYTEDNCIVAPSTYVRSKNEDLPTENISENNNNANDIGGGDSNINRIVKNSVVLENTQVDQAMGFKELSINADLQGQTSAKDKVSGESAIILLDEHMKDSEPEVLEEPTLSIRCETPEIADSHLESVSPKENADEPMRTPNSILKKCGRRSTYPAIKFFSASAKKCKHVHFDASTLDDDDIYGPPRRKIFRRSRNLLFSELPQLDNRSEPTSPSKRLSILPTNKNPADAVFPTLVGSEELIPPQIYLKLAPAMSSLALRSLMKSRGVATVGDLACMSEQDIETFPFRDPKLSRFLGALEDYFRMKNMVSKEDAIELEKIMKRRLNSPADCLKEVRLQPTNEHEAKTVELRIIDVPETLGKITSETCGDEVLKAPIKHSYVNPFQNGPKRFTPCSVTRLDNSETDCSSKPDLKSIRATPSFEIRQRTEKQDDTRSRFGFLHPFIRNQKLLNVEGPITMAALEKNGTKNCIDSLSLSGHDSREERLAMKPPLSNVNIRSCGSNNNMNNVKPEEDDEHHDANDSLKNAYRIFLENSVVAALAGIFTNGVITVYRSLMELISEASHKAKSPKPLSGQVALVTGGARGVGRGVALQLSEAGATVYISGRKPGSTPGIPTLHDTVSEISRRGGKAVAIYCDHSKDDEVKELFEKIAKAENNRLDVLVNNAFSGAIAMEKNVGKKFFECQPSFWDEINNVGLRNVYICSVLASRMMAARQKGLIVNISSAASIRYFFNVPYGVGKAAIDKMSADMAEELKDYRVAVMSLWPGTVKTEKSYDWLKSGMLSKLTRMPQTKIERMVEKGETPEFVGRSVVCLACDNRVLRKTGCILLTGDLCNEYLFLDNDGKIPSNMRSVSVALDFFGFTAMAKLIPSFLKVPATFLHLSSNKFYKL</sequence>